<proteinExistence type="predicted"/>
<keyword evidence="3" id="KW-1185">Reference proteome</keyword>
<dbReference type="GeneID" id="87859440"/>
<dbReference type="EMBL" id="JAUEPP010000005">
    <property type="protein sequence ID" value="KAK3343046.1"/>
    <property type="molecule type" value="Genomic_DNA"/>
</dbReference>
<name>A0AAE0MRH7_9PEZI</name>
<keyword evidence="1" id="KW-0472">Membrane</keyword>
<dbReference type="Proteomes" id="UP001278500">
    <property type="component" value="Unassembled WGS sequence"/>
</dbReference>
<keyword evidence="1" id="KW-1133">Transmembrane helix</keyword>
<keyword evidence="1" id="KW-0812">Transmembrane</keyword>
<gene>
    <name evidence="2" type="ORF">B0H65DRAFT_238572</name>
</gene>
<accession>A0AAE0MRH7</accession>
<reference evidence="2" key="1">
    <citation type="journal article" date="2023" name="Mol. Phylogenet. Evol.">
        <title>Genome-scale phylogeny and comparative genomics of the fungal order Sordariales.</title>
        <authorList>
            <person name="Hensen N."/>
            <person name="Bonometti L."/>
            <person name="Westerberg I."/>
            <person name="Brannstrom I.O."/>
            <person name="Guillou S."/>
            <person name="Cros-Aarteil S."/>
            <person name="Calhoun S."/>
            <person name="Haridas S."/>
            <person name="Kuo A."/>
            <person name="Mondo S."/>
            <person name="Pangilinan J."/>
            <person name="Riley R."/>
            <person name="LaButti K."/>
            <person name="Andreopoulos B."/>
            <person name="Lipzen A."/>
            <person name="Chen C."/>
            <person name="Yan M."/>
            <person name="Daum C."/>
            <person name="Ng V."/>
            <person name="Clum A."/>
            <person name="Steindorff A."/>
            <person name="Ohm R.A."/>
            <person name="Martin F."/>
            <person name="Silar P."/>
            <person name="Natvig D.O."/>
            <person name="Lalanne C."/>
            <person name="Gautier V."/>
            <person name="Ament-Velasquez S.L."/>
            <person name="Kruys A."/>
            <person name="Hutchinson M.I."/>
            <person name="Powell A.J."/>
            <person name="Barry K."/>
            <person name="Miller A.N."/>
            <person name="Grigoriev I.V."/>
            <person name="Debuchy R."/>
            <person name="Gladieux P."/>
            <person name="Hiltunen Thoren M."/>
            <person name="Johannesson H."/>
        </authorList>
    </citation>
    <scope>NUCLEOTIDE SEQUENCE</scope>
    <source>
        <strain evidence="2">CBS 560.94</strain>
    </source>
</reference>
<evidence type="ECO:0000313" key="3">
    <source>
        <dbReference type="Proteomes" id="UP001278500"/>
    </source>
</evidence>
<feature type="transmembrane region" description="Helical" evidence="1">
    <location>
        <begin position="119"/>
        <end position="138"/>
    </location>
</feature>
<organism evidence="2 3">
    <name type="scientific">Neurospora tetraspora</name>
    <dbReference type="NCBI Taxonomy" id="94610"/>
    <lineage>
        <taxon>Eukaryota</taxon>
        <taxon>Fungi</taxon>
        <taxon>Dikarya</taxon>
        <taxon>Ascomycota</taxon>
        <taxon>Pezizomycotina</taxon>
        <taxon>Sordariomycetes</taxon>
        <taxon>Sordariomycetidae</taxon>
        <taxon>Sordariales</taxon>
        <taxon>Sordariaceae</taxon>
        <taxon>Neurospora</taxon>
    </lineage>
</organism>
<dbReference type="RefSeq" id="XP_062680839.1">
    <property type="nucleotide sequence ID" value="XM_062822286.1"/>
</dbReference>
<evidence type="ECO:0000313" key="2">
    <source>
        <dbReference type="EMBL" id="KAK3343046.1"/>
    </source>
</evidence>
<reference evidence="2" key="2">
    <citation type="submission" date="2023-06" db="EMBL/GenBank/DDBJ databases">
        <authorList>
            <consortium name="Lawrence Berkeley National Laboratory"/>
            <person name="Haridas S."/>
            <person name="Hensen N."/>
            <person name="Bonometti L."/>
            <person name="Westerberg I."/>
            <person name="Brannstrom I.O."/>
            <person name="Guillou S."/>
            <person name="Cros-Aarteil S."/>
            <person name="Calhoun S."/>
            <person name="Kuo A."/>
            <person name="Mondo S."/>
            <person name="Pangilinan J."/>
            <person name="Riley R."/>
            <person name="Labutti K."/>
            <person name="Andreopoulos B."/>
            <person name="Lipzen A."/>
            <person name="Chen C."/>
            <person name="Yanf M."/>
            <person name="Daum C."/>
            <person name="Ng V."/>
            <person name="Clum A."/>
            <person name="Steindorff A."/>
            <person name="Ohm R."/>
            <person name="Martin F."/>
            <person name="Silar P."/>
            <person name="Natvig D."/>
            <person name="Lalanne C."/>
            <person name="Gautier V."/>
            <person name="Ament-Velasquez S.L."/>
            <person name="Kruys A."/>
            <person name="Hutchinson M.I."/>
            <person name="Powell A.J."/>
            <person name="Barry K."/>
            <person name="Miller A.N."/>
            <person name="Grigoriev I.V."/>
            <person name="Debuchy R."/>
            <person name="Gladieux P."/>
            <person name="Thoren M.H."/>
            <person name="Johannesson H."/>
        </authorList>
    </citation>
    <scope>NUCLEOTIDE SEQUENCE</scope>
    <source>
        <strain evidence="2">CBS 560.94</strain>
    </source>
</reference>
<dbReference type="AlphaFoldDB" id="A0AAE0MRH7"/>
<protein>
    <submittedName>
        <fullName evidence="2">Uncharacterized protein</fullName>
    </submittedName>
</protein>
<sequence length="160" mass="16991">MVRVQGAGSVVPERCCSLHGSGNGECGSWSSFFHLSPIHPLAVSFVHINSGIDSFLELSVVCSLSCSLYFVCLWEMGKFLLPDTAPCHLDVPARAWLGPWDLAFPSTAGGRGRASLQGACLLVCLGCMAISVVVDWGVGYGHPTGLEFLPILTDYLACIS</sequence>
<comment type="caution">
    <text evidence="2">The sequence shown here is derived from an EMBL/GenBank/DDBJ whole genome shotgun (WGS) entry which is preliminary data.</text>
</comment>
<evidence type="ECO:0000256" key="1">
    <source>
        <dbReference type="SAM" id="Phobius"/>
    </source>
</evidence>